<dbReference type="GO" id="GO:0070847">
    <property type="term" value="C:core mediator complex"/>
    <property type="evidence" value="ECO:0007669"/>
    <property type="project" value="TreeGrafter"/>
</dbReference>
<dbReference type="InterPro" id="IPR019313">
    <property type="entry name" value="Mediator_Med17"/>
</dbReference>
<protein>
    <recommendedName>
        <fullName evidence="3 8">Mediator of RNA polymerase II transcription subunit 17</fullName>
    </recommendedName>
    <alternativeName>
        <fullName evidence="7 8">Mediator complex subunit 17</fullName>
    </alternativeName>
</protein>
<evidence type="ECO:0000313" key="10">
    <source>
        <dbReference type="EMBL" id="KLO08277.1"/>
    </source>
</evidence>
<dbReference type="OrthoDB" id="10251234at2759"/>
<keyword evidence="11" id="KW-1185">Reference proteome</keyword>
<dbReference type="GO" id="GO:0003712">
    <property type="term" value="F:transcription coregulator activity"/>
    <property type="evidence" value="ECO:0007669"/>
    <property type="project" value="InterPro"/>
</dbReference>
<evidence type="ECO:0000313" key="11">
    <source>
        <dbReference type="Proteomes" id="UP000053477"/>
    </source>
</evidence>
<evidence type="ECO:0000256" key="2">
    <source>
        <dbReference type="ARBA" id="ARBA00005635"/>
    </source>
</evidence>
<dbReference type="Pfam" id="PF10156">
    <property type="entry name" value="Med17"/>
    <property type="match status" value="1"/>
</dbReference>
<comment type="function">
    <text evidence="8">Component of the Mediator complex, a coactivator involved in the regulated transcription of nearly all RNA polymerase II-dependent genes. Mediator functions as a bridge to convey information from gene-specific regulatory proteins to the basal RNA polymerase II transcription machinery. Mediator is recruited to promoters by direct interactions with regulatory proteins and serves as a scaffold for the assembly of a functional preinitiation complex with RNA polymerase II and the general transcription factors.</text>
</comment>
<evidence type="ECO:0000256" key="5">
    <source>
        <dbReference type="ARBA" id="ARBA00023163"/>
    </source>
</evidence>
<dbReference type="PANTHER" id="PTHR13114">
    <property type="entry name" value="MEDIATOR OF RNA POLYMERASE II TRANSCRIPTION SUBUNIT 17"/>
    <property type="match status" value="1"/>
</dbReference>
<comment type="similarity">
    <text evidence="2 8">Belongs to the Mediator complex subunit 17 family.</text>
</comment>
<dbReference type="AlphaFoldDB" id="A0A0H2RA66"/>
<dbReference type="Proteomes" id="UP000053477">
    <property type="component" value="Unassembled WGS sequence"/>
</dbReference>
<evidence type="ECO:0000256" key="3">
    <source>
        <dbReference type="ARBA" id="ARBA00019610"/>
    </source>
</evidence>
<evidence type="ECO:0000256" key="8">
    <source>
        <dbReference type="RuleBase" id="RU364140"/>
    </source>
</evidence>
<accession>A0A0H2RA66</accession>
<evidence type="ECO:0000256" key="4">
    <source>
        <dbReference type="ARBA" id="ARBA00023015"/>
    </source>
</evidence>
<evidence type="ECO:0000256" key="1">
    <source>
        <dbReference type="ARBA" id="ARBA00004123"/>
    </source>
</evidence>
<proteinExistence type="inferred from homology"/>
<evidence type="ECO:0000256" key="9">
    <source>
        <dbReference type="SAM" id="MobiDB-lite"/>
    </source>
</evidence>
<reference evidence="10 11" key="1">
    <citation type="submission" date="2015-04" db="EMBL/GenBank/DDBJ databases">
        <title>Complete genome sequence of Schizopora paradoxa KUC8140, a cosmopolitan wood degrader in East Asia.</title>
        <authorList>
            <consortium name="DOE Joint Genome Institute"/>
            <person name="Min B."/>
            <person name="Park H."/>
            <person name="Jang Y."/>
            <person name="Kim J.-J."/>
            <person name="Kim K.H."/>
            <person name="Pangilinan J."/>
            <person name="Lipzen A."/>
            <person name="Riley R."/>
            <person name="Grigoriev I.V."/>
            <person name="Spatafora J.W."/>
            <person name="Choi I.-G."/>
        </authorList>
    </citation>
    <scope>NUCLEOTIDE SEQUENCE [LARGE SCALE GENOMIC DNA]</scope>
    <source>
        <strain evidence="10 11">KUC8140</strain>
    </source>
</reference>
<evidence type="ECO:0000256" key="7">
    <source>
        <dbReference type="ARBA" id="ARBA00032014"/>
    </source>
</evidence>
<dbReference type="STRING" id="27342.A0A0H2RA66"/>
<keyword evidence="4 8" id="KW-0805">Transcription regulation</keyword>
<organism evidence="10 11">
    <name type="scientific">Schizopora paradoxa</name>
    <dbReference type="NCBI Taxonomy" id="27342"/>
    <lineage>
        <taxon>Eukaryota</taxon>
        <taxon>Fungi</taxon>
        <taxon>Dikarya</taxon>
        <taxon>Basidiomycota</taxon>
        <taxon>Agaricomycotina</taxon>
        <taxon>Agaricomycetes</taxon>
        <taxon>Hymenochaetales</taxon>
        <taxon>Schizoporaceae</taxon>
        <taxon>Schizopora</taxon>
    </lineage>
</organism>
<dbReference type="GO" id="GO:0006357">
    <property type="term" value="P:regulation of transcription by RNA polymerase II"/>
    <property type="evidence" value="ECO:0007669"/>
    <property type="project" value="InterPro"/>
</dbReference>
<keyword evidence="5 8" id="KW-0804">Transcription</keyword>
<keyword evidence="8" id="KW-0010">Activator</keyword>
<dbReference type="PANTHER" id="PTHR13114:SF7">
    <property type="entry name" value="MEDIATOR OF RNA POLYMERASE II TRANSCRIPTION SUBUNIT 17"/>
    <property type="match status" value="1"/>
</dbReference>
<dbReference type="GO" id="GO:0016592">
    <property type="term" value="C:mediator complex"/>
    <property type="evidence" value="ECO:0007669"/>
    <property type="project" value="InterPro"/>
</dbReference>
<dbReference type="InParanoid" id="A0A0H2RA66"/>
<dbReference type="FunCoup" id="A0A0H2RA66">
    <property type="interactions" value="37"/>
</dbReference>
<keyword evidence="6 8" id="KW-0539">Nucleus</keyword>
<comment type="subunit">
    <text evidence="8">Component of the Mediator complex.</text>
</comment>
<sequence length="591" mass="65162">MAELSWRETRLSLERPYKDDNDNPIPTLLDIAPDGTFAYEPEEEWDAKLGQRFRRIFAERGIDFFERYDLHDGALDKVPPQTIPSTTDEKQGEVQGDPTDGLSDSKLMTVEMLFRMRSEIIPRLHIAYGEMSQARDLLSLLLSTSSSSDPSSVPLPSGSLTASSVSKLPAISSVQSFNARLVTGGKDEALRKASDVLKAAAEGVERGSAKSDKFWTDALSIRKSNWGLIPAPLPLGSAMGKGADKTSKDFLVSFGLEQSPVVFRRRAIAHMPFYKTGDEDENIVFPHRSKTRLRISLSKVCDGDLKITSHSQVRESPEDELNEAISAAQRELVEQEIFEEVIKEAADLPTASARVSERLVVVDAAQGVELRFELVDCDAIESYNDSAKSASDDVGQATCDLVCSLLHVLLLRAHAHTKQGRLSGITRAGSNQRPVPTPYVLRPVVEMLQYHAFCDRIRHVLASGVQALRAIGVDVALRFDAIGENGSQVIASLLEDTRSKLGGEAILRIDQKHSIRFSFSSPSSLVAHLPQATITIISVPQLRQLLVDEFERRLLGRICSIGTDLCENINGTWFVDEMMCRSVGRWEGCAL</sequence>
<name>A0A0H2RA66_9AGAM</name>
<comment type="subcellular location">
    <subcellularLocation>
        <location evidence="1 8">Nucleus</location>
    </subcellularLocation>
</comment>
<dbReference type="EMBL" id="KQ086098">
    <property type="protein sequence ID" value="KLO08277.1"/>
    <property type="molecule type" value="Genomic_DNA"/>
</dbReference>
<feature type="region of interest" description="Disordered" evidence="9">
    <location>
        <begin position="75"/>
        <end position="102"/>
    </location>
</feature>
<gene>
    <name evidence="8" type="primary">MED17</name>
    <name evidence="10" type="ORF">SCHPADRAFT_944596</name>
</gene>
<evidence type="ECO:0000256" key="6">
    <source>
        <dbReference type="ARBA" id="ARBA00023242"/>
    </source>
</evidence>